<dbReference type="SUPFAM" id="SSF47226">
    <property type="entry name" value="Histidine-containing phosphotransfer domain, HPT domain"/>
    <property type="match status" value="1"/>
</dbReference>
<dbReference type="PROSITE" id="PS50894">
    <property type="entry name" value="HPT"/>
    <property type="match status" value="1"/>
</dbReference>
<protein>
    <submittedName>
        <fullName evidence="4">Hpt domain-containing protein</fullName>
    </submittedName>
</protein>
<evidence type="ECO:0000256" key="2">
    <source>
        <dbReference type="PROSITE-ProRule" id="PRU00110"/>
    </source>
</evidence>
<feature type="modified residue" description="Phosphohistidine" evidence="2">
    <location>
        <position position="41"/>
    </location>
</feature>
<comment type="caution">
    <text evidence="4">The sequence shown here is derived from an EMBL/GenBank/DDBJ whole genome shotgun (WGS) entry which is preliminary data.</text>
</comment>
<organism evidence="4 5">
    <name type="scientific">Luteimonas salinisoli</name>
    <dbReference type="NCBI Taxonomy" id="2752307"/>
    <lineage>
        <taxon>Bacteria</taxon>
        <taxon>Pseudomonadati</taxon>
        <taxon>Pseudomonadota</taxon>
        <taxon>Gammaproteobacteria</taxon>
        <taxon>Lysobacterales</taxon>
        <taxon>Lysobacteraceae</taxon>
        <taxon>Luteimonas</taxon>
    </lineage>
</organism>
<dbReference type="InterPro" id="IPR036641">
    <property type="entry name" value="HPT_dom_sf"/>
</dbReference>
<dbReference type="SMART" id="SM00073">
    <property type="entry name" value="HPT"/>
    <property type="match status" value="1"/>
</dbReference>
<reference evidence="4 5" key="1">
    <citation type="submission" date="2020-07" db="EMBL/GenBank/DDBJ databases">
        <title>Luteimonas sp. SJ-92.</title>
        <authorList>
            <person name="Huang X.-X."/>
            <person name="Xu L."/>
            <person name="Sun J.-Q."/>
        </authorList>
    </citation>
    <scope>NUCLEOTIDE SEQUENCE [LARGE SCALE GENOMIC DNA]</scope>
    <source>
        <strain evidence="4 5">SJ-92</strain>
    </source>
</reference>
<sequence>MLGDEVDRLVDVFLEDTPRLLARLEIAAAAPDYDALRDAAHSLKSSSANLGAMLLSAAAKRIEHGARERNLARPAVAVALVTNEFARARRMLRSGTRTTT</sequence>
<keyword evidence="1" id="KW-0902">Two-component regulatory system</keyword>
<name>A0A853JA38_9GAMM</name>
<dbReference type="GO" id="GO:0004672">
    <property type="term" value="F:protein kinase activity"/>
    <property type="evidence" value="ECO:0007669"/>
    <property type="project" value="UniProtKB-ARBA"/>
</dbReference>
<dbReference type="InterPro" id="IPR008207">
    <property type="entry name" value="Sig_transdc_His_kin_Hpt_dom"/>
</dbReference>
<dbReference type="Proteomes" id="UP000578091">
    <property type="component" value="Unassembled WGS sequence"/>
</dbReference>
<dbReference type="EMBL" id="JACCKA010000029">
    <property type="protein sequence ID" value="NZA25537.1"/>
    <property type="molecule type" value="Genomic_DNA"/>
</dbReference>
<dbReference type="Pfam" id="PF01627">
    <property type="entry name" value="Hpt"/>
    <property type="match status" value="1"/>
</dbReference>
<keyword evidence="2" id="KW-0597">Phosphoprotein</keyword>
<evidence type="ECO:0000256" key="1">
    <source>
        <dbReference type="ARBA" id="ARBA00023012"/>
    </source>
</evidence>
<dbReference type="AlphaFoldDB" id="A0A853JA38"/>
<proteinExistence type="predicted"/>
<feature type="domain" description="HPt" evidence="3">
    <location>
        <begin position="2"/>
        <end position="95"/>
    </location>
</feature>
<keyword evidence="5" id="KW-1185">Reference proteome</keyword>
<dbReference type="GO" id="GO:0000160">
    <property type="term" value="P:phosphorelay signal transduction system"/>
    <property type="evidence" value="ECO:0007669"/>
    <property type="project" value="UniProtKB-KW"/>
</dbReference>
<dbReference type="Gene3D" id="1.20.120.160">
    <property type="entry name" value="HPT domain"/>
    <property type="match status" value="1"/>
</dbReference>
<evidence type="ECO:0000313" key="5">
    <source>
        <dbReference type="Proteomes" id="UP000578091"/>
    </source>
</evidence>
<accession>A0A853JA38</accession>
<gene>
    <name evidence="4" type="ORF">H0E84_04010</name>
</gene>
<dbReference type="CDD" id="cd00088">
    <property type="entry name" value="HPT"/>
    <property type="match status" value="1"/>
</dbReference>
<evidence type="ECO:0000313" key="4">
    <source>
        <dbReference type="EMBL" id="NZA25537.1"/>
    </source>
</evidence>
<evidence type="ECO:0000259" key="3">
    <source>
        <dbReference type="PROSITE" id="PS50894"/>
    </source>
</evidence>